<dbReference type="Proteomes" id="UP001347796">
    <property type="component" value="Unassembled WGS sequence"/>
</dbReference>
<evidence type="ECO:0000259" key="5">
    <source>
        <dbReference type="PROSITE" id="PS51800"/>
    </source>
</evidence>
<feature type="compositionally biased region" description="Basic and acidic residues" evidence="4">
    <location>
        <begin position="153"/>
        <end position="174"/>
    </location>
</feature>
<reference evidence="6 7" key="1">
    <citation type="submission" date="2024-01" db="EMBL/GenBank/DDBJ databases">
        <title>The genome of the rayed Mediterranean limpet Patella caerulea (Linnaeus, 1758).</title>
        <authorList>
            <person name="Anh-Thu Weber A."/>
            <person name="Halstead-Nussloch G."/>
        </authorList>
    </citation>
    <scope>NUCLEOTIDE SEQUENCE [LARGE SCALE GENOMIC DNA]</scope>
    <source>
        <strain evidence="6">AATW-2023a</strain>
        <tissue evidence="6">Whole specimen</tissue>
    </source>
</reference>
<feature type="compositionally biased region" description="Polar residues" evidence="4">
    <location>
        <begin position="372"/>
        <end position="383"/>
    </location>
</feature>
<evidence type="ECO:0000256" key="1">
    <source>
        <dbReference type="ARBA" id="ARBA00022723"/>
    </source>
</evidence>
<evidence type="ECO:0000256" key="2">
    <source>
        <dbReference type="ARBA" id="ARBA00022771"/>
    </source>
</evidence>
<feature type="region of interest" description="Disordered" evidence="4">
    <location>
        <begin position="148"/>
        <end position="229"/>
    </location>
</feature>
<dbReference type="InterPro" id="IPR022776">
    <property type="entry name" value="TRM13/UPF0224_CHHC_Znf_dom"/>
</dbReference>
<accession>A0AAN8KD87</accession>
<feature type="region of interest" description="Disordered" evidence="4">
    <location>
        <begin position="372"/>
        <end position="404"/>
    </location>
</feature>
<name>A0AAN8KD87_PATCE</name>
<gene>
    <name evidence="6" type="ORF">SNE40_000159</name>
</gene>
<evidence type="ECO:0000313" key="6">
    <source>
        <dbReference type="EMBL" id="KAK6194540.1"/>
    </source>
</evidence>
<dbReference type="AlphaFoldDB" id="A0AAN8KD87"/>
<protein>
    <recommendedName>
        <fullName evidence="5">CHHC U11-48K-type domain-containing protein</fullName>
    </recommendedName>
</protein>
<comment type="caution">
    <text evidence="6">The sequence shown here is derived from an EMBL/GenBank/DDBJ whole genome shotgun (WGS) entry which is preliminary data.</text>
</comment>
<evidence type="ECO:0000256" key="3">
    <source>
        <dbReference type="ARBA" id="ARBA00022833"/>
    </source>
</evidence>
<keyword evidence="7" id="KW-1185">Reference proteome</keyword>
<feature type="compositionally biased region" description="Basic and acidic residues" evidence="4">
    <location>
        <begin position="394"/>
        <end position="404"/>
    </location>
</feature>
<dbReference type="EMBL" id="JAZGQO010000001">
    <property type="protein sequence ID" value="KAK6194540.1"/>
    <property type="molecule type" value="Genomic_DNA"/>
</dbReference>
<keyword evidence="3" id="KW-0862">Zinc</keyword>
<dbReference type="Pfam" id="PF05253">
    <property type="entry name" value="zf-U11-48K"/>
    <property type="match status" value="1"/>
</dbReference>
<organism evidence="6 7">
    <name type="scientific">Patella caerulea</name>
    <name type="common">Rayed Mediterranean limpet</name>
    <dbReference type="NCBI Taxonomy" id="87958"/>
    <lineage>
        <taxon>Eukaryota</taxon>
        <taxon>Metazoa</taxon>
        <taxon>Spiralia</taxon>
        <taxon>Lophotrochozoa</taxon>
        <taxon>Mollusca</taxon>
        <taxon>Gastropoda</taxon>
        <taxon>Patellogastropoda</taxon>
        <taxon>Patelloidea</taxon>
        <taxon>Patellidae</taxon>
        <taxon>Patella</taxon>
    </lineage>
</organism>
<feature type="compositionally biased region" description="Polar residues" evidence="4">
    <location>
        <begin position="175"/>
        <end position="192"/>
    </location>
</feature>
<proteinExistence type="predicted"/>
<evidence type="ECO:0000256" key="4">
    <source>
        <dbReference type="SAM" id="MobiDB-lite"/>
    </source>
</evidence>
<keyword evidence="2" id="KW-0863">Zinc-finger</keyword>
<feature type="domain" description="CHHC U11-48K-type" evidence="5">
    <location>
        <begin position="39"/>
        <end position="66"/>
    </location>
</feature>
<dbReference type="GO" id="GO:0008270">
    <property type="term" value="F:zinc ion binding"/>
    <property type="evidence" value="ECO:0007669"/>
    <property type="project" value="UniProtKB-KW"/>
</dbReference>
<evidence type="ECO:0000313" key="7">
    <source>
        <dbReference type="Proteomes" id="UP001347796"/>
    </source>
</evidence>
<keyword evidence="1" id="KW-0479">Metal-binding</keyword>
<sequence length="483" mass="54039">MSDRENEVNCPYCDVRIRTNRIQMHLLKCRKHHGNDKDYITCTYNATHIVQKHELVGHLAICPNRAVVDRVVDYENDKLGNNAGGKKLLKGCTDVPPYNTYELPCTEDWDDDRFPEPPCGIYIPPYIHKQYNKTASLVAMIQQDSDIGNLGNRQKDESEIKRNMDAVRKPDVRPKNTSSVFQYSVEAVSSNRGKGFQGENRPNSQPLSSSLDPNTHSPDTGSSRPSKTNKLMELLSLTLKSKDDKEDSKTLNDRVKTKQGVGRGFWKYDSPADGCDDLLKGHMVHHMTNHVTDDVQSASATKTTLIGVGRGAWIKNNPNPQKEVEMEGSKQDVGCRIQDKSTVTIGNNQIQQVGVGRGAVLLKQLNLNPENAEMENQSSQSHQSRNKSRQKQSNKFDAHSVSELGWDVKQDENETIDLAETLEMPILGTGRGARLLNGNQDPNFFPPSGIKSPNFTTDEAYFTDSSVSSNEYFETAKKLTKIN</sequence>
<feature type="compositionally biased region" description="Polar residues" evidence="4">
    <location>
        <begin position="200"/>
        <end position="229"/>
    </location>
</feature>
<dbReference type="PROSITE" id="PS51800">
    <property type="entry name" value="ZF_CHHC_U11_48K"/>
    <property type="match status" value="1"/>
</dbReference>